<name>A0AAV8YE84_9CUCU</name>
<comment type="cofactor">
    <cofactor evidence="1 14">
        <name>heme</name>
        <dbReference type="ChEBI" id="CHEBI:30413"/>
    </cofactor>
</comment>
<reference evidence="16" key="1">
    <citation type="journal article" date="2023" name="Insect Mol. Biol.">
        <title>Genome sequencing provides insights into the evolution of gene families encoding plant cell wall-degrading enzymes in longhorned beetles.</title>
        <authorList>
            <person name="Shin N.R."/>
            <person name="Okamura Y."/>
            <person name="Kirsch R."/>
            <person name="Pauchet Y."/>
        </authorList>
    </citation>
    <scope>NUCLEOTIDE SEQUENCE</scope>
    <source>
        <strain evidence="16">RBIC_L_NR</strain>
    </source>
</reference>
<dbReference type="Gene3D" id="1.10.630.10">
    <property type="entry name" value="Cytochrome P450"/>
    <property type="match status" value="1"/>
</dbReference>
<dbReference type="GO" id="GO:0016705">
    <property type="term" value="F:oxidoreductase activity, acting on paired donors, with incorporation or reduction of molecular oxygen"/>
    <property type="evidence" value="ECO:0007669"/>
    <property type="project" value="InterPro"/>
</dbReference>
<dbReference type="InterPro" id="IPR036396">
    <property type="entry name" value="Cyt_P450_sf"/>
</dbReference>
<dbReference type="SUPFAM" id="SSF48264">
    <property type="entry name" value="Cytochrome P450"/>
    <property type="match status" value="1"/>
</dbReference>
<proteinExistence type="inferred from homology"/>
<evidence type="ECO:0000256" key="2">
    <source>
        <dbReference type="ARBA" id="ARBA00003690"/>
    </source>
</evidence>
<evidence type="ECO:0000256" key="11">
    <source>
        <dbReference type="ARBA" id="ARBA00023004"/>
    </source>
</evidence>
<feature type="binding site" description="axial binding residue" evidence="14">
    <location>
        <position position="58"/>
    </location>
    <ligand>
        <name>heme</name>
        <dbReference type="ChEBI" id="CHEBI:30413"/>
    </ligand>
    <ligandPart>
        <name>Fe</name>
        <dbReference type="ChEBI" id="CHEBI:18248"/>
    </ligandPart>
</feature>
<evidence type="ECO:0000256" key="15">
    <source>
        <dbReference type="RuleBase" id="RU000461"/>
    </source>
</evidence>
<protein>
    <recommendedName>
        <fullName evidence="18">Cytochrome P450</fullName>
    </recommendedName>
</protein>
<evidence type="ECO:0000256" key="13">
    <source>
        <dbReference type="ARBA" id="ARBA00023136"/>
    </source>
</evidence>
<evidence type="ECO:0000256" key="9">
    <source>
        <dbReference type="ARBA" id="ARBA00022848"/>
    </source>
</evidence>
<sequence>EAVLPKGSSAYFSPIHVHRNPKYWPDPLKFDPDRFLPEEIAKRHPCTFIPFSYGSRNCIGKEKILSQCVDKADQILNIVDEKLKNPEDEFSIIEKNIALKLRRLPKETKTYTEKLMIYFEQS</sequence>
<comment type="subcellular location">
    <subcellularLocation>
        <location evidence="4">Endoplasmic reticulum membrane</location>
        <topology evidence="4">Peripheral membrane protein</topology>
    </subcellularLocation>
    <subcellularLocation>
        <location evidence="3">Microsome membrane</location>
        <topology evidence="3">Peripheral membrane protein</topology>
    </subcellularLocation>
</comment>
<dbReference type="InterPro" id="IPR017972">
    <property type="entry name" value="Cyt_P450_CS"/>
</dbReference>
<dbReference type="GO" id="GO:0020037">
    <property type="term" value="F:heme binding"/>
    <property type="evidence" value="ECO:0007669"/>
    <property type="project" value="InterPro"/>
</dbReference>
<evidence type="ECO:0000256" key="4">
    <source>
        <dbReference type="ARBA" id="ARBA00004406"/>
    </source>
</evidence>
<evidence type="ECO:0000256" key="8">
    <source>
        <dbReference type="ARBA" id="ARBA00022824"/>
    </source>
</evidence>
<dbReference type="EMBL" id="JANEYF010002247">
    <property type="protein sequence ID" value="KAJ8949165.1"/>
    <property type="molecule type" value="Genomic_DNA"/>
</dbReference>
<keyword evidence="10 15" id="KW-0560">Oxidoreductase</keyword>
<keyword evidence="13" id="KW-0472">Membrane</keyword>
<evidence type="ECO:0000256" key="5">
    <source>
        <dbReference type="ARBA" id="ARBA00010617"/>
    </source>
</evidence>
<keyword evidence="12 15" id="KW-0503">Monooxygenase</keyword>
<comment type="function">
    <text evidence="2">May be involved in the metabolism of insect hormones and in the breakdown of synthetic insecticides.</text>
</comment>
<evidence type="ECO:0000256" key="6">
    <source>
        <dbReference type="ARBA" id="ARBA00022617"/>
    </source>
</evidence>
<evidence type="ECO:0000256" key="12">
    <source>
        <dbReference type="ARBA" id="ARBA00023033"/>
    </source>
</evidence>
<accession>A0AAV8YE84</accession>
<dbReference type="InterPro" id="IPR050196">
    <property type="entry name" value="Cytochrome_P450_Monoox"/>
</dbReference>
<dbReference type="Proteomes" id="UP001162156">
    <property type="component" value="Unassembled WGS sequence"/>
</dbReference>
<organism evidence="16 17">
    <name type="scientific">Rhamnusium bicolor</name>
    <dbReference type="NCBI Taxonomy" id="1586634"/>
    <lineage>
        <taxon>Eukaryota</taxon>
        <taxon>Metazoa</taxon>
        <taxon>Ecdysozoa</taxon>
        <taxon>Arthropoda</taxon>
        <taxon>Hexapoda</taxon>
        <taxon>Insecta</taxon>
        <taxon>Pterygota</taxon>
        <taxon>Neoptera</taxon>
        <taxon>Endopterygota</taxon>
        <taxon>Coleoptera</taxon>
        <taxon>Polyphaga</taxon>
        <taxon>Cucujiformia</taxon>
        <taxon>Chrysomeloidea</taxon>
        <taxon>Cerambycidae</taxon>
        <taxon>Lepturinae</taxon>
        <taxon>Rhagiini</taxon>
        <taxon>Rhamnusium</taxon>
    </lineage>
</organism>
<dbReference type="PANTHER" id="PTHR24291">
    <property type="entry name" value="CYTOCHROME P450 FAMILY 4"/>
    <property type="match status" value="1"/>
</dbReference>
<gene>
    <name evidence="16" type="ORF">NQ314_008287</name>
</gene>
<evidence type="ECO:0000256" key="1">
    <source>
        <dbReference type="ARBA" id="ARBA00001971"/>
    </source>
</evidence>
<keyword evidence="7 14" id="KW-0479">Metal-binding</keyword>
<evidence type="ECO:0000256" key="3">
    <source>
        <dbReference type="ARBA" id="ARBA00004174"/>
    </source>
</evidence>
<comment type="caution">
    <text evidence="16">The sequence shown here is derived from an EMBL/GenBank/DDBJ whole genome shotgun (WGS) entry which is preliminary data.</text>
</comment>
<evidence type="ECO:0000313" key="16">
    <source>
        <dbReference type="EMBL" id="KAJ8949165.1"/>
    </source>
</evidence>
<dbReference type="PRINTS" id="PR00463">
    <property type="entry name" value="EP450I"/>
</dbReference>
<dbReference type="PROSITE" id="PS00086">
    <property type="entry name" value="CYTOCHROME_P450"/>
    <property type="match status" value="1"/>
</dbReference>
<dbReference type="GO" id="GO:0005789">
    <property type="term" value="C:endoplasmic reticulum membrane"/>
    <property type="evidence" value="ECO:0007669"/>
    <property type="project" value="UniProtKB-SubCell"/>
</dbReference>
<keyword evidence="9" id="KW-0492">Microsome</keyword>
<dbReference type="GO" id="GO:0004497">
    <property type="term" value="F:monooxygenase activity"/>
    <property type="evidence" value="ECO:0007669"/>
    <property type="project" value="UniProtKB-KW"/>
</dbReference>
<evidence type="ECO:0008006" key="18">
    <source>
        <dbReference type="Google" id="ProtNLM"/>
    </source>
</evidence>
<dbReference type="AlphaFoldDB" id="A0AAV8YE84"/>
<dbReference type="GO" id="GO:0005506">
    <property type="term" value="F:iron ion binding"/>
    <property type="evidence" value="ECO:0007669"/>
    <property type="project" value="InterPro"/>
</dbReference>
<dbReference type="InterPro" id="IPR002401">
    <property type="entry name" value="Cyt_P450_E_grp-I"/>
</dbReference>
<evidence type="ECO:0000256" key="10">
    <source>
        <dbReference type="ARBA" id="ARBA00023002"/>
    </source>
</evidence>
<keyword evidence="11 14" id="KW-0408">Iron</keyword>
<dbReference type="InterPro" id="IPR001128">
    <property type="entry name" value="Cyt_P450"/>
</dbReference>
<evidence type="ECO:0000256" key="14">
    <source>
        <dbReference type="PIRSR" id="PIRSR602401-1"/>
    </source>
</evidence>
<dbReference type="PANTHER" id="PTHR24291:SF189">
    <property type="entry name" value="CYTOCHROME P450 4C3-RELATED"/>
    <property type="match status" value="1"/>
</dbReference>
<dbReference type="Pfam" id="PF00067">
    <property type="entry name" value="p450"/>
    <property type="match status" value="1"/>
</dbReference>
<evidence type="ECO:0000313" key="17">
    <source>
        <dbReference type="Proteomes" id="UP001162156"/>
    </source>
</evidence>
<feature type="non-terminal residue" evidence="16">
    <location>
        <position position="1"/>
    </location>
</feature>
<comment type="similarity">
    <text evidence="5 15">Belongs to the cytochrome P450 family.</text>
</comment>
<evidence type="ECO:0000256" key="7">
    <source>
        <dbReference type="ARBA" id="ARBA00022723"/>
    </source>
</evidence>
<keyword evidence="17" id="KW-1185">Reference proteome</keyword>
<keyword evidence="6 14" id="KW-0349">Heme</keyword>
<keyword evidence="8" id="KW-0256">Endoplasmic reticulum</keyword>